<organism evidence="2 3">
    <name type="scientific">Hermetia illucens</name>
    <name type="common">Black soldier fly</name>
    <dbReference type="NCBI Taxonomy" id="343691"/>
    <lineage>
        <taxon>Eukaryota</taxon>
        <taxon>Metazoa</taxon>
        <taxon>Ecdysozoa</taxon>
        <taxon>Arthropoda</taxon>
        <taxon>Hexapoda</taxon>
        <taxon>Insecta</taxon>
        <taxon>Pterygota</taxon>
        <taxon>Neoptera</taxon>
        <taxon>Endopterygota</taxon>
        <taxon>Diptera</taxon>
        <taxon>Brachycera</taxon>
        <taxon>Stratiomyomorpha</taxon>
        <taxon>Stratiomyidae</taxon>
        <taxon>Hermetiinae</taxon>
        <taxon>Hermetia</taxon>
    </lineage>
</organism>
<reference evidence="2 3" key="1">
    <citation type="submission" date="2020-11" db="EMBL/GenBank/DDBJ databases">
        <authorList>
            <person name="Wallbank WR R."/>
            <person name="Pardo Diaz C."/>
            <person name="Kozak K."/>
            <person name="Martin S."/>
            <person name="Jiggins C."/>
            <person name="Moest M."/>
            <person name="Warren A I."/>
            <person name="Generalovic N T."/>
            <person name="Byers J.R.P. K."/>
            <person name="Montejo-Kovacevich G."/>
            <person name="Yen C E."/>
        </authorList>
    </citation>
    <scope>NUCLEOTIDE SEQUENCE [LARGE SCALE GENOMIC DNA]</scope>
</reference>
<feature type="region of interest" description="Disordered" evidence="1">
    <location>
        <begin position="301"/>
        <end position="348"/>
    </location>
</feature>
<proteinExistence type="predicted"/>
<feature type="region of interest" description="Disordered" evidence="1">
    <location>
        <begin position="1"/>
        <end position="39"/>
    </location>
</feature>
<name>A0A7R8UNV2_HERIL</name>
<dbReference type="AlphaFoldDB" id="A0A7R8UNV2"/>
<feature type="compositionally biased region" description="Acidic residues" evidence="1">
    <location>
        <begin position="7"/>
        <end position="39"/>
    </location>
</feature>
<gene>
    <name evidence="2" type="ORF">HERILL_LOCUS7191</name>
</gene>
<feature type="region of interest" description="Disordered" evidence="1">
    <location>
        <begin position="119"/>
        <end position="139"/>
    </location>
</feature>
<keyword evidence="3" id="KW-1185">Reference proteome</keyword>
<accession>A0A7R8UNV2</accession>
<feature type="compositionally biased region" description="Acidic residues" evidence="1">
    <location>
        <begin position="309"/>
        <end position="348"/>
    </location>
</feature>
<dbReference type="OrthoDB" id="10615242at2759"/>
<sequence length="801" mass="94809">MLCRQDDEYEDEEQQYYEEEGYEGDEDYYGDEGQEFEEEYEEGIYEEGEFEEGEFDEGGYEGEHFGLEDSEFMYEEQEVEEEDFEGEDLEDEVDFQLDPDARLGVPFREGELQLMMFESPPEEESSFNDDGVPPSEDDFFSSEFVESDVGDYVPPLTNTKKALIFRLMKLQINEDDEDADEKQAERDRILKEFQEYFLKKRAAKAYRRYKKVEEMEMEDPTQEAFILEKMEIADKKLHRSFYYEEFEPWTYKRLLRKRRRAIRRKYERYSLDPDYREEIKEVILRNVGKFLVPELEKPPPPIPVLLGDSDLDDDDEETYVTEDEEEAGGDEAADEEEADAEGEPVPEDDAVSVSEYVNFLGSSFYDDDIPNSELEYFSSDYEEDCDIYYPGARSRTLDRYRGLLAKCRSQFFDDEATKVEKLIKAAEVEVQFQTFLERKRAYKALSRLKVVEDMKLTDPAEEAEQFLHLEIVDKKLHRAYYYGEDEPQTYKILLGKRRRALIRKYERFARDERFRDQVKRNIYTQVLRVQPSPMFDADFTDDGESSFNDSEVPSSEEQFMSPGEIEVPRAYEKPVTRRKQELYDLLEQYEPDGLNDDDDMIMEKRARRLEIIQRFKDTQAKNRLEKAQRRLDEVRNMGINDPFILANELKDREIADKKLNRGFYYSPGEPDVFKLLLEKRIRAIMRKCKKYATDKKFREELHSRLAKPQTKKIEAIYDKEVTWQSFGDPYDFGEQSLGWNRSDAIVDMGNFLERRREFARAGVWPKHRESAPPMFGGISLTSGYGIPGGDRSYVEDLLKMM</sequence>
<evidence type="ECO:0000313" key="2">
    <source>
        <dbReference type="EMBL" id="CAD7084288.1"/>
    </source>
</evidence>
<dbReference type="EMBL" id="LR899011">
    <property type="protein sequence ID" value="CAD7084288.1"/>
    <property type="molecule type" value="Genomic_DNA"/>
</dbReference>
<dbReference type="InParanoid" id="A0A7R8UNV2"/>
<dbReference type="Proteomes" id="UP000594454">
    <property type="component" value="Chromosome 3"/>
</dbReference>
<evidence type="ECO:0000256" key="1">
    <source>
        <dbReference type="SAM" id="MobiDB-lite"/>
    </source>
</evidence>
<protein>
    <submittedName>
        <fullName evidence="2">Uncharacterized protein</fullName>
    </submittedName>
</protein>
<evidence type="ECO:0000313" key="3">
    <source>
        <dbReference type="Proteomes" id="UP000594454"/>
    </source>
</evidence>